<dbReference type="Gene3D" id="3.40.50.300">
    <property type="entry name" value="P-loop containing nucleotide triphosphate hydrolases"/>
    <property type="match status" value="1"/>
</dbReference>
<dbReference type="Gene3D" id="1.20.272.10">
    <property type="match status" value="1"/>
</dbReference>
<reference evidence="10 11" key="1">
    <citation type="submission" date="2018-01" db="EMBL/GenBank/DDBJ databases">
        <title>Saezia sanguinis gen. nov., sp. nov., in the order Burkholderiales isolated from human blood.</title>
        <authorList>
            <person name="Medina-Pascual M.J."/>
            <person name="Valdezate S."/>
            <person name="Monzon S."/>
            <person name="Cuesta I."/>
            <person name="Carrasco G."/>
            <person name="Villalon P."/>
            <person name="Saez-Nieto J.A."/>
        </authorList>
    </citation>
    <scope>NUCLEOTIDE SEQUENCE [LARGE SCALE GENOMIC DNA]</scope>
    <source>
        <strain evidence="10 11">CNM695-12</strain>
    </source>
</reference>
<evidence type="ECO:0000256" key="4">
    <source>
        <dbReference type="ARBA" id="ARBA00022695"/>
    </source>
</evidence>
<protein>
    <recommendedName>
        <fullName evidence="2">DNA polymerase III subunit delta</fullName>
        <ecNumber evidence="1">2.7.7.7</ecNumber>
    </recommendedName>
</protein>
<evidence type="ECO:0000313" key="10">
    <source>
        <dbReference type="EMBL" id="RUS67050.1"/>
    </source>
</evidence>
<dbReference type="Proteomes" id="UP000286947">
    <property type="component" value="Unassembled WGS sequence"/>
</dbReference>
<dbReference type="Pfam" id="PF06144">
    <property type="entry name" value="DNA_pol3_delta"/>
    <property type="match status" value="1"/>
</dbReference>
<dbReference type="OrthoDB" id="9770982at2"/>
<comment type="similarity">
    <text evidence="7">Belongs to the DNA polymerase HolA subunit family.</text>
</comment>
<sequence length="372" mass="40940">MAQVAARQLLSLLSKALGRLYVLVGEEPLQQLESADAIRAAARTAGFTERTVFTVTGARFDWSEVLAATSAQSLFADRQIIEIRIPSAKPGREGGVALQQLAQQTDANGDTLVLVSLGDRMDRSAKNTAWFKALEQHGTVVACDPVDRAALPQWITQRLAAKGLQLQPAEEGKRALSFFADHVEGNLLAAHQEIEKLSLLYPATGQASRILSFEEVESAVMDVARYDLFQLTQVILSGQAERSMRMLDGLLHEGQPAVRIHWVLSDEIATLWRVRQSLEQGQPMPLALRENRVWGVRERLYERSVGRMTMQACQQLLVSAHICDGLVKGLPYPGWPSNVMEALRRLVLEMLDALSAREKTGGGMTGKLALHG</sequence>
<keyword evidence="5" id="KW-0235">DNA replication</keyword>
<proteinExistence type="inferred from homology"/>
<organism evidence="10 11">
    <name type="scientific">Saezia sanguinis</name>
    <dbReference type="NCBI Taxonomy" id="1965230"/>
    <lineage>
        <taxon>Bacteria</taxon>
        <taxon>Pseudomonadati</taxon>
        <taxon>Pseudomonadota</taxon>
        <taxon>Betaproteobacteria</taxon>
        <taxon>Burkholderiales</taxon>
        <taxon>Saeziaceae</taxon>
        <taxon>Saezia</taxon>
    </lineage>
</organism>
<name>A0A433SE83_9BURK</name>
<keyword evidence="6" id="KW-0239">DNA-directed DNA polymerase</keyword>
<evidence type="ECO:0000256" key="3">
    <source>
        <dbReference type="ARBA" id="ARBA00022679"/>
    </source>
</evidence>
<dbReference type="GO" id="GO:0003677">
    <property type="term" value="F:DNA binding"/>
    <property type="evidence" value="ECO:0007669"/>
    <property type="project" value="InterPro"/>
</dbReference>
<dbReference type="AlphaFoldDB" id="A0A433SE83"/>
<dbReference type="CDD" id="cd18138">
    <property type="entry name" value="HLD_clamp_pol_III_delta"/>
    <property type="match status" value="1"/>
</dbReference>
<dbReference type="Gene3D" id="1.10.8.60">
    <property type="match status" value="1"/>
</dbReference>
<keyword evidence="4 10" id="KW-0548">Nucleotidyltransferase</keyword>
<evidence type="ECO:0000256" key="2">
    <source>
        <dbReference type="ARBA" id="ARBA00017703"/>
    </source>
</evidence>
<dbReference type="NCBIfam" id="TIGR01128">
    <property type="entry name" value="holA"/>
    <property type="match status" value="1"/>
</dbReference>
<evidence type="ECO:0000259" key="9">
    <source>
        <dbReference type="Pfam" id="PF06144"/>
    </source>
</evidence>
<dbReference type="InterPro" id="IPR005790">
    <property type="entry name" value="DNA_polIII_delta"/>
</dbReference>
<dbReference type="RefSeq" id="WP_126978807.1">
    <property type="nucleotide sequence ID" value="NZ_PQSP01000002.1"/>
</dbReference>
<dbReference type="SUPFAM" id="SSF48019">
    <property type="entry name" value="post-AAA+ oligomerization domain-like"/>
    <property type="match status" value="1"/>
</dbReference>
<dbReference type="InterPro" id="IPR010372">
    <property type="entry name" value="DNA_pol3_delta_N"/>
</dbReference>
<evidence type="ECO:0000256" key="8">
    <source>
        <dbReference type="ARBA" id="ARBA00049244"/>
    </source>
</evidence>
<dbReference type="EMBL" id="PQSP01000002">
    <property type="protein sequence ID" value="RUS67050.1"/>
    <property type="molecule type" value="Genomic_DNA"/>
</dbReference>
<dbReference type="SUPFAM" id="SSF52540">
    <property type="entry name" value="P-loop containing nucleoside triphosphate hydrolases"/>
    <property type="match status" value="1"/>
</dbReference>
<feature type="domain" description="DNA polymerase III delta N-terminal" evidence="9">
    <location>
        <begin position="21"/>
        <end position="143"/>
    </location>
</feature>
<evidence type="ECO:0000256" key="7">
    <source>
        <dbReference type="ARBA" id="ARBA00034754"/>
    </source>
</evidence>
<dbReference type="InterPro" id="IPR008921">
    <property type="entry name" value="DNA_pol3_clamp-load_cplx_C"/>
</dbReference>
<keyword evidence="3 10" id="KW-0808">Transferase</keyword>
<dbReference type="PANTHER" id="PTHR34388">
    <property type="entry name" value="DNA POLYMERASE III SUBUNIT DELTA"/>
    <property type="match status" value="1"/>
</dbReference>
<evidence type="ECO:0000256" key="5">
    <source>
        <dbReference type="ARBA" id="ARBA00022705"/>
    </source>
</evidence>
<evidence type="ECO:0000313" key="11">
    <source>
        <dbReference type="Proteomes" id="UP000286947"/>
    </source>
</evidence>
<dbReference type="GO" id="GO:0006261">
    <property type="term" value="P:DNA-templated DNA replication"/>
    <property type="evidence" value="ECO:0007669"/>
    <property type="project" value="TreeGrafter"/>
</dbReference>
<dbReference type="GO" id="GO:0009360">
    <property type="term" value="C:DNA polymerase III complex"/>
    <property type="evidence" value="ECO:0007669"/>
    <property type="project" value="InterPro"/>
</dbReference>
<dbReference type="EC" id="2.7.7.7" evidence="1"/>
<keyword evidence="11" id="KW-1185">Reference proteome</keyword>
<comment type="caution">
    <text evidence="10">The sequence shown here is derived from an EMBL/GenBank/DDBJ whole genome shotgun (WGS) entry which is preliminary data.</text>
</comment>
<gene>
    <name evidence="10" type="primary">holA</name>
    <name evidence="10" type="ORF">CUZ56_00988</name>
</gene>
<dbReference type="PANTHER" id="PTHR34388:SF1">
    <property type="entry name" value="DNA POLYMERASE III SUBUNIT DELTA"/>
    <property type="match status" value="1"/>
</dbReference>
<dbReference type="InterPro" id="IPR027417">
    <property type="entry name" value="P-loop_NTPase"/>
</dbReference>
<evidence type="ECO:0000256" key="1">
    <source>
        <dbReference type="ARBA" id="ARBA00012417"/>
    </source>
</evidence>
<accession>A0A433SE83</accession>
<dbReference type="GO" id="GO:0003887">
    <property type="term" value="F:DNA-directed DNA polymerase activity"/>
    <property type="evidence" value="ECO:0007669"/>
    <property type="project" value="UniProtKB-KW"/>
</dbReference>
<comment type="catalytic activity">
    <reaction evidence="8">
        <text>DNA(n) + a 2'-deoxyribonucleoside 5'-triphosphate = DNA(n+1) + diphosphate</text>
        <dbReference type="Rhea" id="RHEA:22508"/>
        <dbReference type="Rhea" id="RHEA-COMP:17339"/>
        <dbReference type="Rhea" id="RHEA-COMP:17340"/>
        <dbReference type="ChEBI" id="CHEBI:33019"/>
        <dbReference type="ChEBI" id="CHEBI:61560"/>
        <dbReference type="ChEBI" id="CHEBI:173112"/>
        <dbReference type="EC" id="2.7.7.7"/>
    </reaction>
</comment>
<evidence type="ECO:0000256" key="6">
    <source>
        <dbReference type="ARBA" id="ARBA00022932"/>
    </source>
</evidence>